<dbReference type="GO" id="GO:0003677">
    <property type="term" value="F:DNA binding"/>
    <property type="evidence" value="ECO:0007669"/>
    <property type="project" value="InterPro"/>
</dbReference>
<organism evidence="2">
    <name type="scientific">uncultured Caudovirales phage</name>
    <dbReference type="NCBI Taxonomy" id="2100421"/>
    <lineage>
        <taxon>Viruses</taxon>
        <taxon>Duplodnaviria</taxon>
        <taxon>Heunggongvirae</taxon>
        <taxon>Uroviricota</taxon>
        <taxon>Caudoviricetes</taxon>
        <taxon>Peduoviridae</taxon>
        <taxon>Maltschvirus</taxon>
        <taxon>Maltschvirus maltsch</taxon>
    </lineage>
</organism>
<feature type="domain" description="Bro-N" evidence="1">
    <location>
        <begin position="1"/>
        <end position="105"/>
    </location>
</feature>
<proteinExistence type="predicted"/>
<dbReference type="EMBL" id="LR796326">
    <property type="protein sequence ID" value="CAB4136864.1"/>
    <property type="molecule type" value="Genomic_DNA"/>
</dbReference>
<dbReference type="Pfam" id="PF02498">
    <property type="entry name" value="Bro-N"/>
    <property type="match status" value="1"/>
</dbReference>
<accession>A0A6J5LQI4</accession>
<dbReference type="SMART" id="SM01040">
    <property type="entry name" value="Bro-N"/>
    <property type="match status" value="1"/>
</dbReference>
<dbReference type="PANTHER" id="PTHR36180">
    <property type="entry name" value="DNA-BINDING PROTEIN-RELATED-RELATED"/>
    <property type="match status" value="1"/>
</dbReference>
<reference evidence="2" key="1">
    <citation type="submission" date="2020-04" db="EMBL/GenBank/DDBJ databases">
        <authorList>
            <person name="Chiriac C."/>
            <person name="Salcher M."/>
            <person name="Ghai R."/>
            <person name="Kavagutti S V."/>
        </authorList>
    </citation>
    <scope>NUCLEOTIDE SEQUENCE</scope>
</reference>
<evidence type="ECO:0000313" key="2">
    <source>
        <dbReference type="EMBL" id="CAB4136864.1"/>
    </source>
</evidence>
<dbReference type="InterPro" id="IPR005039">
    <property type="entry name" value="Ant_C"/>
</dbReference>
<dbReference type="PROSITE" id="PS51750">
    <property type="entry name" value="BRO_N"/>
    <property type="match status" value="1"/>
</dbReference>
<dbReference type="Pfam" id="PF03374">
    <property type="entry name" value="ANT"/>
    <property type="match status" value="1"/>
</dbReference>
<dbReference type="InterPro" id="IPR003497">
    <property type="entry name" value="BRO_N_domain"/>
</dbReference>
<gene>
    <name evidence="2" type="ORF">UFOVP314_3</name>
</gene>
<dbReference type="PANTHER" id="PTHR36180:SF2">
    <property type="entry name" value="BRO FAMILY PROTEIN"/>
    <property type="match status" value="1"/>
</dbReference>
<name>A0A6J5LQI4_9CAUD</name>
<protein>
    <submittedName>
        <fullName evidence="2">BRO N-terminal domain containing protein</fullName>
    </submittedName>
</protein>
<sequence length="259" mass="28555">MTALDVFHHGSWELRTLLVVGEPWFVAADVCAALGLANVSMALRSVDEDALSTAEVTDRLGRTQVVRTVSEPGLYELVFQSRRPEARQFRRWVTGDVLPTLRRTGTYTVEPAVKAPTTMVEALELALQQARQIVALEEQVAVLEPAARFAGTLADAHGDWSVREAAQILDRDPTISTGERRLFATLRAIGWLDRTNQPYQGQINTGRLVCRLGHYRDERTDELVAYSQVRVTPKGLRALHERLGGTGALVALDTTGGAR</sequence>
<evidence type="ECO:0000259" key="1">
    <source>
        <dbReference type="PROSITE" id="PS51750"/>
    </source>
</evidence>